<keyword evidence="1" id="KW-0067">ATP-binding</keyword>
<dbReference type="PANTHER" id="PTHR23070">
    <property type="entry name" value="BCS1 AAA-TYPE ATPASE"/>
    <property type="match status" value="1"/>
</dbReference>
<dbReference type="Gene3D" id="3.40.50.300">
    <property type="entry name" value="P-loop containing nucleotide triphosphate hydrolases"/>
    <property type="match status" value="1"/>
</dbReference>
<dbReference type="InterPro" id="IPR003959">
    <property type="entry name" value="ATPase_AAA_core"/>
</dbReference>
<evidence type="ECO:0000313" key="6">
    <source>
        <dbReference type="Proteomes" id="UP000663829"/>
    </source>
</evidence>
<evidence type="ECO:0000256" key="2">
    <source>
        <dbReference type="SAM" id="Phobius"/>
    </source>
</evidence>
<dbReference type="Proteomes" id="UP000681722">
    <property type="component" value="Unassembled WGS sequence"/>
</dbReference>
<keyword evidence="6" id="KW-1185">Reference proteome</keyword>
<dbReference type="GO" id="GO:0005524">
    <property type="term" value="F:ATP binding"/>
    <property type="evidence" value="ECO:0007669"/>
    <property type="project" value="UniProtKB-KW"/>
</dbReference>
<dbReference type="Proteomes" id="UP000663829">
    <property type="component" value="Unassembled WGS sequence"/>
</dbReference>
<name>A0A814HMF5_9BILA</name>
<dbReference type="GO" id="GO:0016887">
    <property type="term" value="F:ATP hydrolysis activity"/>
    <property type="evidence" value="ECO:0007669"/>
    <property type="project" value="InterPro"/>
</dbReference>
<accession>A0A814HMF5</accession>
<evidence type="ECO:0000313" key="5">
    <source>
        <dbReference type="EMBL" id="CAF3784214.1"/>
    </source>
</evidence>
<dbReference type="EMBL" id="CAJNOQ010003448">
    <property type="protein sequence ID" value="CAF1012838.1"/>
    <property type="molecule type" value="Genomic_DNA"/>
</dbReference>
<evidence type="ECO:0000313" key="4">
    <source>
        <dbReference type="EMBL" id="CAF1012838.1"/>
    </source>
</evidence>
<sequence>MDITYYVIQPLITTIKTGNILHDCLLIVLALFCLTFIGKLSAIFIDYLIVYYLPNICKFRRIKSRYQLDVIINTQDYGSAKYCIPDEYLSILHHLYRININIKSGKRIPNITYVQTTNYGHSSATSATAIFNELDDMMNYFITGTEYICFDQYLYLTMVPTISSATQIQHTQHSCYELTIYSYKYTFIELKTIISQWHSEYKAYMKRKHFGNLYHFTFLSQPSQPPSENDDKTYHPTASTAKVTSSLSSIYFDKHLFQTNKSFDNLFFNGKQKLLKQLQFFLNNSCYYQQKGLPHSLGLLFYGFPDIDCMSNIIKKRCNLPSTSVDSDETTIEFGNDCDEYIKIKLDSKDLKQKQKLISKSILKKKLLSSQKQHDPLTLSFILNLIDGFLEQPKRLLIITTNKPEQIDPALLRPGRIDFKQEFKKCSNDDIKSILEHFYDTKLTDEEDFPDGEYSPAEIIQLCLTNNQDINGTLRLLIKKKND</sequence>
<keyword evidence="2" id="KW-0812">Transmembrane</keyword>
<organism evidence="4 6">
    <name type="scientific">Didymodactylos carnosus</name>
    <dbReference type="NCBI Taxonomy" id="1234261"/>
    <lineage>
        <taxon>Eukaryota</taxon>
        <taxon>Metazoa</taxon>
        <taxon>Spiralia</taxon>
        <taxon>Gnathifera</taxon>
        <taxon>Rotifera</taxon>
        <taxon>Eurotatoria</taxon>
        <taxon>Bdelloidea</taxon>
        <taxon>Philodinida</taxon>
        <taxon>Philodinidae</taxon>
        <taxon>Didymodactylos</taxon>
    </lineage>
</organism>
<dbReference type="InterPro" id="IPR050747">
    <property type="entry name" value="Mitochondrial_chaperone_BCS1"/>
</dbReference>
<proteinExistence type="inferred from homology"/>
<gene>
    <name evidence="4" type="ORF">GPM918_LOCUS14358</name>
    <name evidence="5" type="ORF">SRO942_LOCUS14358</name>
</gene>
<dbReference type="EMBL" id="CAJOBC010003448">
    <property type="protein sequence ID" value="CAF3784214.1"/>
    <property type="molecule type" value="Genomic_DNA"/>
</dbReference>
<evidence type="ECO:0000259" key="3">
    <source>
        <dbReference type="Pfam" id="PF00004"/>
    </source>
</evidence>
<feature type="transmembrane region" description="Helical" evidence="2">
    <location>
        <begin position="20"/>
        <end position="53"/>
    </location>
</feature>
<keyword evidence="2" id="KW-0472">Membrane</keyword>
<dbReference type="OrthoDB" id="10059254at2759"/>
<dbReference type="AlphaFoldDB" id="A0A814HMF5"/>
<dbReference type="SUPFAM" id="SSF52540">
    <property type="entry name" value="P-loop containing nucleoside triphosphate hydrolases"/>
    <property type="match status" value="1"/>
</dbReference>
<comment type="similarity">
    <text evidence="1">Belongs to the AAA ATPase family.</text>
</comment>
<reference evidence="4" key="1">
    <citation type="submission" date="2021-02" db="EMBL/GenBank/DDBJ databases">
        <authorList>
            <person name="Nowell W R."/>
        </authorList>
    </citation>
    <scope>NUCLEOTIDE SEQUENCE</scope>
</reference>
<dbReference type="Pfam" id="PF00004">
    <property type="entry name" value="AAA"/>
    <property type="match status" value="1"/>
</dbReference>
<dbReference type="PROSITE" id="PS00674">
    <property type="entry name" value="AAA"/>
    <property type="match status" value="1"/>
</dbReference>
<evidence type="ECO:0000256" key="1">
    <source>
        <dbReference type="RuleBase" id="RU003651"/>
    </source>
</evidence>
<keyword evidence="2" id="KW-1133">Transmembrane helix</keyword>
<dbReference type="InterPro" id="IPR027417">
    <property type="entry name" value="P-loop_NTPase"/>
</dbReference>
<comment type="caution">
    <text evidence="4">The sequence shown here is derived from an EMBL/GenBank/DDBJ whole genome shotgun (WGS) entry which is preliminary data.</text>
</comment>
<dbReference type="InterPro" id="IPR003960">
    <property type="entry name" value="ATPase_AAA_CS"/>
</dbReference>
<keyword evidence="1" id="KW-0547">Nucleotide-binding</keyword>
<feature type="domain" description="ATPase AAA-type core" evidence="3">
    <location>
        <begin position="368"/>
        <end position="424"/>
    </location>
</feature>
<protein>
    <recommendedName>
        <fullName evidence="3">ATPase AAA-type core domain-containing protein</fullName>
    </recommendedName>
</protein>